<proteinExistence type="predicted"/>
<feature type="compositionally biased region" description="Polar residues" evidence="1">
    <location>
        <begin position="10"/>
        <end position="26"/>
    </location>
</feature>
<dbReference type="AlphaFoldDB" id="A0A6A4XA90"/>
<accession>A0A6A4XA90</accession>
<keyword evidence="3" id="KW-1185">Reference proteome</keyword>
<evidence type="ECO:0000313" key="3">
    <source>
        <dbReference type="Proteomes" id="UP000440578"/>
    </source>
</evidence>
<feature type="compositionally biased region" description="Polar residues" evidence="1">
    <location>
        <begin position="153"/>
        <end position="166"/>
    </location>
</feature>
<gene>
    <name evidence="2" type="ORF">FJT64_015115</name>
</gene>
<reference evidence="2 3" key="1">
    <citation type="submission" date="2019-07" db="EMBL/GenBank/DDBJ databases">
        <title>Draft genome assembly of a fouling barnacle, Amphibalanus amphitrite (Darwin, 1854): The first reference genome for Thecostraca.</title>
        <authorList>
            <person name="Kim W."/>
        </authorList>
    </citation>
    <scope>NUCLEOTIDE SEQUENCE [LARGE SCALE GENOMIC DNA]</scope>
    <source>
        <strain evidence="2">SNU_AA5</strain>
        <tissue evidence="2">Soma without cirri and trophi</tissue>
    </source>
</reference>
<evidence type="ECO:0000313" key="2">
    <source>
        <dbReference type="EMBL" id="KAF0314419.1"/>
    </source>
</evidence>
<feature type="compositionally biased region" description="Polar residues" evidence="1">
    <location>
        <begin position="333"/>
        <end position="345"/>
    </location>
</feature>
<feature type="compositionally biased region" description="Low complexity" evidence="1">
    <location>
        <begin position="271"/>
        <end position="283"/>
    </location>
</feature>
<feature type="compositionally biased region" description="Polar residues" evidence="1">
    <location>
        <begin position="287"/>
        <end position="298"/>
    </location>
</feature>
<feature type="region of interest" description="Disordered" evidence="1">
    <location>
        <begin position="1"/>
        <end position="444"/>
    </location>
</feature>
<feature type="compositionally biased region" description="Low complexity" evidence="1">
    <location>
        <begin position="66"/>
        <end position="76"/>
    </location>
</feature>
<protein>
    <submittedName>
        <fullName evidence="2">Uncharacterized protein</fullName>
    </submittedName>
</protein>
<evidence type="ECO:0000256" key="1">
    <source>
        <dbReference type="SAM" id="MobiDB-lite"/>
    </source>
</evidence>
<dbReference type="EMBL" id="VIIS01000021">
    <property type="protein sequence ID" value="KAF0314419.1"/>
    <property type="molecule type" value="Genomic_DNA"/>
</dbReference>
<sequence length="473" mass="45671">MDGEAAPDNAVSSPQADTGRTGSPAAQPTEPVGATASYGASPPPAGGIPTWSTDRVYRASPPPAGGPSAATGAAVSLPPADTGRGAGRTAAQPTEPAGARGACPPPAGGWPAQTTDREAVPDNAVSPPQADTDRAGCTAAQSTEPAGAHGASPSPTGSLPTRTSYGHGTADNAVSQPPADTGRVGRNAALSTEPDGATRAYRASPPPAGGLQTRTGDGNKTAGDAVLPPPADTGQPGATAVQPAGPAGAAEAYGASPPPVGGIPTPSTGQGAAAGPAVSSPPADTGQIESTAGQSSGPADTHGASPPPAGGLQTLSTGPGAAAGPAVSPPPTDTGQTDCSVTQPTVPGETDDAYGASPPLVGSPPTQSRDREEVVSDAVSPPQADMGQTDCAEDDAGLAPLVGPVQGMAGDAAGCDPWPPPDTGAPPTGDLSGDNGRARCGRRNKRPPPWVAAVVCASPDRLFVRWGATSYEE</sequence>
<name>A0A6A4XA90_AMPAM</name>
<dbReference type="Proteomes" id="UP000440578">
    <property type="component" value="Unassembled WGS sequence"/>
</dbReference>
<comment type="caution">
    <text evidence="2">The sequence shown here is derived from an EMBL/GenBank/DDBJ whole genome shotgun (WGS) entry which is preliminary data.</text>
</comment>
<organism evidence="2 3">
    <name type="scientific">Amphibalanus amphitrite</name>
    <name type="common">Striped barnacle</name>
    <name type="synonym">Balanus amphitrite</name>
    <dbReference type="NCBI Taxonomy" id="1232801"/>
    <lineage>
        <taxon>Eukaryota</taxon>
        <taxon>Metazoa</taxon>
        <taxon>Ecdysozoa</taxon>
        <taxon>Arthropoda</taxon>
        <taxon>Crustacea</taxon>
        <taxon>Multicrustacea</taxon>
        <taxon>Cirripedia</taxon>
        <taxon>Thoracica</taxon>
        <taxon>Thoracicalcarea</taxon>
        <taxon>Balanomorpha</taxon>
        <taxon>Balanoidea</taxon>
        <taxon>Balanidae</taxon>
        <taxon>Amphibalaninae</taxon>
        <taxon>Amphibalanus</taxon>
    </lineage>
</organism>
<feature type="compositionally biased region" description="Low complexity" evidence="1">
    <location>
        <begin position="234"/>
        <end position="255"/>
    </location>
</feature>
<feature type="compositionally biased region" description="Low complexity" evidence="1">
    <location>
        <begin position="87"/>
        <end position="102"/>
    </location>
</feature>